<comment type="caution">
    <text evidence="1">The sequence shown here is derived from an EMBL/GenBank/DDBJ whole genome shotgun (WGS) entry which is preliminary data.</text>
</comment>
<dbReference type="Proteomes" id="UP000013015">
    <property type="component" value="Unassembled WGS sequence"/>
</dbReference>
<dbReference type="AlphaFoldDB" id="N6WF50"/>
<evidence type="ECO:0000313" key="1">
    <source>
        <dbReference type="EMBL" id="ENO18879.1"/>
    </source>
</evidence>
<keyword evidence="2" id="KW-1185">Reference proteome</keyword>
<proteinExistence type="predicted"/>
<sequence>MDSDPGYPVRLGDVVDGHTLVTELRDVRLLFSGKLSVVLLASYGWRGLRWDRVSLFPSRPALALGSPQEVYEWLDFFRVKLTEGHHQGLTRNWVEVNRVLGSLGVRRGSFCVCGGRHGGCGGVDECGVGEVVEGRCGVRDGCAVGLWGVVVLGVDGDVVEEDGVEEFLEGRRGAGVKAVAVLEEVEGLGEVVLDGVVAGGEKVEFFGDGGEFAGDAGLFGFEQVEGDGPGVVGLKEFGLLGFECALLAGDVLGMLVGGGVEAVEFVVEVFFDGSPLLGGNGDAAVDVSDAGFDFVDEDGFELALVAVALAVGADEVGIDLSGAGFGHVDDEASTALPAADGGFEVVVVEALALPVAVLAEDGLDPLPGGFVYEG</sequence>
<dbReference type="STRING" id="888050.HMPREF9004_0549"/>
<dbReference type="EMBL" id="AQHZ01000007">
    <property type="protein sequence ID" value="ENO18879.1"/>
    <property type="molecule type" value="Genomic_DNA"/>
</dbReference>
<gene>
    <name evidence="1" type="ORF">HMPREF9004_0549</name>
</gene>
<protein>
    <submittedName>
        <fullName evidence="1">Uncharacterized protein</fullName>
    </submittedName>
</protein>
<dbReference type="PATRIC" id="fig|888050.3.peg.529"/>
<organism evidence="1 2">
    <name type="scientific">Schaalia cardiffensis F0333</name>
    <dbReference type="NCBI Taxonomy" id="888050"/>
    <lineage>
        <taxon>Bacteria</taxon>
        <taxon>Bacillati</taxon>
        <taxon>Actinomycetota</taxon>
        <taxon>Actinomycetes</taxon>
        <taxon>Actinomycetales</taxon>
        <taxon>Actinomycetaceae</taxon>
        <taxon>Schaalia</taxon>
    </lineage>
</organism>
<evidence type="ECO:0000313" key="2">
    <source>
        <dbReference type="Proteomes" id="UP000013015"/>
    </source>
</evidence>
<reference evidence="1 2" key="1">
    <citation type="submission" date="2013-03" db="EMBL/GenBank/DDBJ databases">
        <title>Reference genome for the Human Microbiome Project.</title>
        <authorList>
            <person name="Aqrawi P."/>
            <person name="Ayvaz T."/>
            <person name="Bess C."/>
            <person name="Blankenburg K."/>
            <person name="Coyle M."/>
            <person name="Deng J."/>
            <person name="Forbes L."/>
            <person name="Fowler G."/>
            <person name="Francisco L."/>
            <person name="Fu Q."/>
            <person name="Gibbs R."/>
            <person name="Gross S."/>
            <person name="Gubbala S."/>
            <person name="Hale W."/>
            <person name="Hemphill L."/>
            <person name="Highlander S."/>
            <person name="Hirani K."/>
            <person name="Jackson L."/>
            <person name="Jakkamsetti A."/>
            <person name="Javaid M."/>
            <person name="Jayaseelan J.C."/>
            <person name="Jiang H."/>
            <person name="Joshi V."/>
            <person name="Korchina V."/>
            <person name="Kovar C."/>
            <person name="Lara F."/>
            <person name="Lee S."/>
            <person name="Liu Y."/>
            <person name="Mata R."/>
            <person name="Mathew T."/>
            <person name="Munidasa M."/>
            <person name="Muzny D."/>
            <person name="Nazareth L."/>
            <person name="Ngo R."/>
            <person name="Nguyen L."/>
            <person name="Nguyen N."/>
            <person name="Okwuonu G."/>
            <person name="Ongeri F."/>
            <person name="Palculict T."/>
            <person name="Patil S."/>
            <person name="Petrosino J."/>
            <person name="Pham C."/>
            <person name="Pham P."/>
            <person name="Pu L.-L."/>
            <person name="Qin X."/>
            <person name="Qu J."/>
            <person name="Reid J."/>
            <person name="Ross M."/>
            <person name="Ruth R."/>
            <person name="Saada N."/>
            <person name="San Lucas F."/>
            <person name="Santibanez J."/>
            <person name="Shang Y."/>
            <person name="Simmons D."/>
            <person name="Song X.-Z."/>
            <person name="Tang L.-Y."/>
            <person name="Thornton R."/>
            <person name="Warren J."/>
            <person name="Weissenberger G."/>
            <person name="Wilczek-Boney K."/>
            <person name="Worley K."/>
            <person name="Youmans B."/>
            <person name="Zhang J."/>
            <person name="Zhang L."/>
            <person name="Zhao Z."/>
            <person name="Zhou C."/>
            <person name="Zhu D."/>
            <person name="Zhu Y."/>
        </authorList>
    </citation>
    <scope>NUCLEOTIDE SEQUENCE [LARGE SCALE GENOMIC DNA]</scope>
    <source>
        <strain evidence="1 2">F0333</strain>
    </source>
</reference>
<accession>N6WF50</accession>
<dbReference type="HOGENOM" id="CLU_738951_0_0_11"/>
<name>N6WF50_9ACTO</name>